<name>A0A1M6RMF3_9FIRM</name>
<dbReference type="Proteomes" id="UP000184301">
    <property type="component" value="Unassembled WGS sequence"/>
</dbReference>
<gene>
    <name evidence="1" type="ORF">SAMN02745243_02734</name>
</gene>
<protein>
    <submittedName>
        <fullName evidence="1">Uncharacterized protein</fullName>
    </submittedName>
</protein>
<dbReference type="EMBL" id="FQZY01000043">
    <property type="protein sequence ID" value="SHK33635.1"/>
    <property type="molecule type" value="Genomic_DNA"/>
</dbReference>
<dbReference type="STRING" id="1121950.SAMN02745243_02734"/>
<reference evidence="1 2" key="1">
    <citation type="submission" date="2016-11" db="EMBL/GenBank/DDBJ databases">
        <authorList>
            <person name="Jaros S."/>
            <person name="Januszkiewicz K."/>
            <person name="Wedrychowicz H."/>
        </authorList>
    </citation>
    <scope>NUCLEOTIDE SEQUENCE [LARGE SCALE GENOMIC DNA]</scope>
    <source>
        <strain evidence="1 2">DSM 15480</strain>
    </source>
</reference>
<accession>A0A1M6RMF3</accession>
<proteinExistence type="predicted"/>
<keyword evidence="2" id="KW-1185">Reference proteome</keyword>
<evidence type="ECO:0000313" key="1">
    <source>
        <dbReference type="EMBL" id="SHK33635.1"/>
    </source>
</evidence>
<evidence type="ECO:0000313" key="2">
    <source>
        <dbReference type="Proteomes" id="UP000184301"/>
    </source>
</evidence>
<sequence length="119" mass="13636">MKNVKDQVYAALLDVNENVSDQYPRDWAHLPAQQYIEDENKVHEHTGEGETKSYVRYRIDIWDNASTSNTALKTDEAMSRIGLVRTSCKDVPDPSGLKHKVMIYEGIIDMGSDEVFWTD</sequence>
<organism evidence="1 2">
    <name type="scientific">Hespellia stercorisuis DSM 15480</name>
    <dbReference type="NCBI Taxonomy" id="1121950"/>
    <lineage>
        <taxon>Bacteria</taxon>
        <taxon>Bacillati</taxon>
        <taxon>Bacillota</taxon>
        <taxon>Clostridia</taxon>
        <taxon>Lachnospirales</taxon>
        <taxon>Lachnospiraceae</taxon>
        <taxon>Hespellia</taxon>
    </lineage>
</organism>
<dbReference type="AlphaFoldDB" id="A0A1M6RMF3"/>
<dbReference type="RefSeq" id="WP_073111430.1">
    <property type="nucleotide sequence ID" value="NZ_FQZY01000043.1"/>
</dbReference>
<dbReference type="OrthoDB" id="2454603at2"/>